<gene>
    <name evidence="1" type="ORF">CURHAP_LOCUS24414</name>
</gene>
<name>A0A6J5UJP7_PRUAR</name>
<dbReference type="Proteomes" id="UP000507222">
    <property type="component" value="Unassembled WGS sequence"/>
</dbReference>
<evidence type="ECO:0000313" key="2">
    <source>
        <dbReference type="Proteomes" id="UP000507222"/>
    </source>
</evidence>
<reference evidence="1 2" key="1">
    <citation type="submission" date="2020-05" db="EMBL/GenBank/DDBJ databases">
        <authorList>
            <person name="Campoy J."/>
            <person name="Schneeberger K."/>
            <person name="Spophaly S."/>
        </authorList>
    </citation>
    <scope>NUCLEOTIDE SEQUENCE [LARGE SCALE GENOMIC DNA]</scope>
    <source>
        <strain evidence="1">PruArmRojPasFocal</strain>
    </source>
</reference>
<proteinExistence type="predicted"/>
<evidence type="ECO:0000313" key="1">
    <source>
        <dbReference type="EMBL" id="CAB4275504.1"/>
    </source>
</evidence>
<dbReference type="EMBL" id="CAEKDK010000003">
    <property type="protein sequence ID" value="CAB4275504.1"/>
    <property type="molecule type" value="Genomic_DNA"/>
</dbReference>
<sequence>MDASLWAFLLNSPEGSVPFPWERCFDLVTGMLLYKNRLNGAVVLDLRPRVNLGGGLYNVSTAWQDLTAGNQYTAASNAVQWTPSLFRRHINEHDQDTPILICTNCCTNQLIYFLVPQLITHCPLCRRFMNFFA</sequence>
<dbReference type="AlphaFoldDB" id="A0A6J5UJP7"/>
<organism evidence="1 2">
    <name type="scientific">Prunus armeniaca</name>
    <name type="common">Apricot</name>
    <name type="synonym">Armeniaca vulgaris</name>
    <dbReference type="NCBI Taxonomy" id="36596"/>
    <lineage>
        <taxon>Eukaryota</taxon>
        <taxon>Viridiplantae</taxon>
        <taxon>Streptophyta</taxon>
        <taxon>Embryophyta</taxon>
        <taxon>Tracheophyta</taxon>
        <taxon>Spermatophyta</taxon>
        <taxon>Magnoliopsida</taxon>
        <taxon>eudicotyledons</taxon>
        <taxon>Gunneridae</taxon>
        <taxon>Pentapetalae</taxon>
        <taxon>rosids</taxon>
        <taxon>fabids</taxon>
        <taxon>Rosales</taxon>
        <taxon>Rosaceae</taxon>
        <taxon>Amygdaloideae</taxon>
        <taxon>Amygdaleae</taxon>
        <taxon>Prunus</taxon>
    </lineage>
</organism>
<accession>A0A6J5UJP7</accession>
<protein>
    <submittedName>
        <fullName evidence="1">Uncharacterized protein</fullName>
    </submittedName>
</protein>